<organism evidence="2 3">
    <name type="scientific">Cajanus cajan</name>
    <name type="common">Pigeon pea</name>
    <name type="synonym">Cajanus indicus</name>
    <dbReference type="NCBI Taxonomy" id="3821"/>
    <lineage>
        <taxon>Eukaryota</taxon>
        <taxon>Viridiplantae</taxon>
        <taxon>Streptophyta</taxon>
        <taxon>Embryophyta</taxon>
        <taxon>Tracheophyta</taxon>
        <taxon>Spermatophyta</taxon>
        <taxon>Magnoliopsida</taxon>
        <taxon>eudicotyledons</taxon>
        <taxon>Gunneridae</taxon>
        <taxon>Pentapetalae</taxon>
        <taxon>rosids</taxon>
        <taxon>fabids</taxon>
        <taxon>Fabales</taxon>
        <taxon>Fabaceae</taxon>
        <taxon>Papilionoideae</taxon>
        <taxon>50 kb inversion clade</taxon>
        <taxon>NPAAA clade</taxon>
        <taxon>indigoferoid/millettioid clade</taxon>
        <taxon>Phaseoleae</taxon>
        <taxon>Cajanus</taxon>
    </lineage>
</organism>
<reference evidence="2" key="1">
    <citation type="journal article" date="2012" name="Nat. Biotechnol.">
        <title>Draft genome sequence of pigeonpea (Cajanus cajan), an orphan legume crop of resource-poor farmers.</title>
        <authorList>
            <person name="Varshney R.K."/>
            <person name="Chen W."/>
            <person name="Li Y."/>
            <person name="Bharti A.K."/>
            <person name="Saxena R.K."/>
            <person name="Schlueter J.A."/>
            <person name="Donoghue M.T."/>
            <person name="Azam S."/>
            <person name="Fan G."/>
            <person name="Whaley A.M."/>
            <person name="Farmer A.D."/>
            <person name="Sheridan J."/>
            <person name="Iwata A."/>
            <person name="Tuteja R."/>
            <person name="Penmetsa R.V."/>
            <person name="Wu W."/>
            <person name="Upadhyaya H.D."/>
            <person name="Yang S.P."/>
            <person name="Shah T."/>
            <person name="Saxena K.B."/>
            <person name="Michael T."/>
            <person name="McCombie W.R."/>
            <person name="Yang B."/>
            <person name="Zhang G."/>
            <person name="Yang H."/>
            <person name="Wang J."/>
            <person name="Spillane C."/>
            <person name="Cook D.R."/>
            <person name="May G.D."/>
            <person name="Xu X."/>
            <person name="Jackson S.A."/>
        </authorList>
    </citation>
    <scope>NUCLEOTIDE SEQUENCE [LARGE SCALE GENOMIC DNA]</scope>
</reference>
<feature type="non-terminal residue" evidence="2">
    <location>
        <position position="1"/>
    </location>
</feature>
<proteinExistence type="predicted"/>
<keyword evidence="3" id="KW-1185">Reference proteome</keyword>
<protein>
    <submittedName>
        <fullName evidence="2">Uncharacterized protein</fullName>
    </submittedName>
</protein>
<dbReference type="AlphaFoldDB" id="A0A151UH31"/>
<dbReference type="Gramene" id="C.cajan_42993.t">
    <property type="protein sequence ID" value="C.cajan_42993.t.cds1"/>
    <property type="gene ID" value="C.cajan_42993"/>
</dbReference>
<feature type="compositionally biased region" description="Polar residues" evidence="1">
    <location>
        <begin position="1"/>
        <end position="17"/>
    </location>
</feature>
<gene>
    <name evidence="2" type="ORF">KK1_046161</name>
</gene>
<name>A0A151UH31_CAJCA</name>
<evidence type="ECO:0000256" key="1">
    <source>
        <dbReference type="SAM" id="MobiDB-lite"/>
    </source>
</evidence>
<evidence type="ECO:0000313" key="2">
    <source>
        <dbReference type="EMBL" id="KYP78590.1"/>
    </source>
</evidence>
<accession>A0A151UH31</accession>
<comment type="caution">
    <text evidence="2">The sequence shown here is derived from an EMBL/GenBank/DDBJ whole genome shotgun (WGS) entry which is preliminary data.</text>
</comment>
<sequence>PLNSNPKANSFTCSSESVPPLPNDTYKTELRFCFANHLTHSDSAGSLLDPVCITGPTK</sequence>
<dbReference type="Proteomes" id="UP000075243">
    <property type="component" value="Unassembled WGS sequence"/>
</dbReference>
<dbReference type="EMBL" id="AGCT01055104">
    <property type="protein sequence ID" value="KYP78590.1"/>
    <property type="molecule type" value="Genomic_DNA"/>
</dbReference>
<evidence type="ECO:0000313" key="3">
    <source>
        <dbReference type="Proteomes" id="UP000075243"/>
    </source>
</evidence>
<feature type="region of interest" description="Disordered" evidence="1">
    <location>
        <begin position="1"/>
        <end position="21"/>
    </location>
</feature>